<evidence type="ECO:0000313" key="1">
    <source>
        <dbReference type="EMBL" id="QHS85167.1"/>
    </source>
</evidence>
<organism evidence="1">
    <name type="scientific">viral metagenome</name>
    <dbReference type="NCBI Taxonomy" id="1070528"/>
    <lineage>
        <taxon>unclassified sequences</taxon>
        <taxon>metagenomes</taxon>
        <taxon>organismal metagenomes</taxon>
    </lineage>
</organism>
<accession>A0A6C0AYT5</accession>
<dbReference type="InterPro" id="IPR043804">
    <property type="entry name" value="DUF5871"/>
</dbReference>
<reference evidence="1" key="1">
    <citation type="journal article" date="2020" name="Nature">
        <title>Giant virus diversity and host interactions through global metagenomics.</title>
        <authorList>
            <person name="Schulz F."/>
            <person name="Roux S."/>
            <person name="Paez-Espino D."/>
            <person name="Jungbluth S."/>
            <person name="Walsh D.A."/>
            <person name="Denef V.J."/>
            <person name="McMahon K.D."/>
            <person name="Konstantinidis K.T."/>
            <person name="Eloe-Fadrosh E.A."/>
            <person name="Kyrpides N.C."/>
            <person name="Woyke T."/>
        </authorList>
    </citation>
    <scope>NUCLEOTIDE SEQUENCE</scope>
    <source>
        <strain evidence="1">GVMAG-M-3300009182-67</strain>
    </source>
</reference>
<dbReference type="EMBL" id="MN739041">
    <property type="protein sequence ID" value="QHS85167.1"/>
    <property type="molecule type" value="Genomic_DNA"/>
</dbReference>
<name>A0A6C0AYT5_9ZZZZ</name>
<sequence>MSSVETESTLDENFDFESFRFSKPKKYKNGELMLCKIKNKNKEPVIVQFPKQLIVSEIESKMIELEFTSKSGYSKKIQNYLTKLDTFLIETIAKNSEEWFGKNIPIESIKNMYKFTPENNVKFVLDKCKLVDKTETEVEVSELIKGNLLECISHLKYIVFTKESCFITWEICTARFHKKIKKAPKFAFIEEENSESEPEEEIIQFF</sequence>
<dbReference type="AlphaFoldDB" id="A0A6C0AYT5"/>
<proteinExistence type="predicted"/>
<protein>
    <submittedName>
        <fullName evidence="1">Uncharacterized protein</fullName>
    </submittedName>
</protein>
<dbReference type="Pfam" id="PF19196">
    <property type="entry name" value="DUF5871"/>
    <property type="match status" value="1"/>
</dbReference>